<dbReference type="PATRIC" id="fig|2702.101.peg.688"/>
<dbReference type="Gene3D" id="1.10.1220.10">
    <property type="entry name" value="Met repressor-like"/>
    <property type="match status" value="1"/>
</dbReference>
<name>A0A135Z6F8_GARVA</name>
<protein>
    <submittedName>
        <fullName evidence="3">Addiction module antitoxin, RelB/DinJ family</fullName>
    </submittedName>
</protein>
<dbReference type="InterPro" id="IPR007337">
    <property type="entry name" value="RelB/DinJ"/>
</dbReference>
<dbReference type="EMBL" id="LSRC01000030">
    <property type="protein sequence ID" value="KXI17205.1"/>
    <property type="molecule type" value="Genomic_DNA"/>
</dbReference>
<dbReference type="InterPro" id="IPR013321">
    <property type="entry name" value="Arc_rbn_hlx_hlx"/>
</dbReference>
<sequence>MYTDCIIIILKGANTMVTSPTQIRIDSNVKTEANELFSELGIDMSSAVNIFLRQCVLHGGLPFKVEIPKFNTETLAAMEEAKRISIDPNVPSYSSMEDLKKLCCKTDVQR</sequence>
<dbReference type="NCBIfam" id="TIGR02384">
    <property type="entry name" value="RelB_DinJ"/>
    <property type="match status" value="1"/>
</dbReference>
<accession>A0A135Z6F8</accession>
<dbReference type="Proteomes" id="UP000070505">
    <property type="component" value="Unassembled WGS sequence"/>
</dbReference>
<dbReference type="PANTHER" id="PTHR38781:SF1">
    <property type="entry name" value="ANTITOXIN DINJ-RELATED"/>
    <property type="match status" value="1"/>
</dbReference>
<comment type="similarity">
    <text evidence="1">Belongs to the RelB/DinJ antitoxin family.</text>
</comment>
<organism evidence="3 4">
    <name type="scientific">Gardnerella vaginalis</name>
    <dbReference type="NCBI Taxonomy" id="2702"/>
    <lineage>
        <taxon>Bacteria</taxon>
        <taxon>Bacillati</taxon>
        <taxon>Actinomycetota</taxon>
        <taxon>Actinomycetes</taxon>
        <taxon>Bifidobacteriales</taxon>
        <taxon>Bifidobacteriaceae</taxon>
        <taxon>Gardnerella</taxon>
    </lineage>
</organism>
<dbReference type="Pfam" id="PF04221">
    <property type="entry name" value="RelB"/>
    <property type="match status" value="1"/>
</dbReference>
<evidence type="ECO:0000313" key="4">
    <source>
        <dbReference type="Proteomes" id="UP000070505"/>
    </source>
</evidence>
<reference evidence="3 4" key="1">
    <citation type="submission" date="2016-02" db="EMBL/GenBank/DDBJ databases">
        <authorList>
            <person name="Wen L."/>
            <person name="He K."/>
            <person name="Yang H."/>
        </authorList>
    </citation>
    <scope>NUCLEOTIDE SEQUENCE [LARGE SCALE GENOMIC DNA]</scope>
    <source>
        <strain evidence="3 4">CMW7778B</strain>
    </source>
</reference>
<keyword evidence="2" id="KW-1277">Toxin-antitoxin system</keyword>
<evidence type="ECO:0000313" key="3">
    <source>
        <dbReference type="EMBL" id="KXI17205.1"/>
    </source>
</evidence>
<evidence type="ECO:0000256" key="1">
    <source>
        <dbReference type="ARBA" id="ARBA00010562"/>
    </source>
</evidence>
<dbReference type="GO" id="GO:0006351">
    <property type="term" value="P:DNA-templated transcription"/>
    <property type="evidence" value="ECO:0007669"/>
    <property type="project" value="TreeGrafter"/>
</dbReference>
<dbReference type="AlphaFoldDB" id="A0A135Z6F8"/>
<dbReference type="PANTHER" id="PTHR38781">
    <property type="entry name" value="ANTITOXIN DINJ-RELATED"/>
    <property type="match status" value="1"/>
</dbReference>
<comment type="caution">
    <text evidence="3">The sequence shown here is derived from an EMBL/GenBank/DDBJ whole genome shotgun (WGS) entry which is preliminary data.</text>
</comment>
<proteinExistence type="inferred from homology"/>
<evidence type="ECO:0000256" key="2">
    <source>
        <dbReference type="ARBA" id="ARBA00022649"/>
    </source>
</evidence>
<gene>
    <name evidence="3" type="ORF">HMPREF3230_00705</name>
</gene>
<dbReference type="GO" id="GO:0006355">
    <property type="term" value="P:regulation of DNA-templated transcription"/>
    <property type="evidence" value="ECO:0007669"/>
    <property type="project" value="InterPro"/>
</dbReference>